<dbReference type="EMBL" id="NXLY01000005">
    <property type="protein sequence ID" value="TKX34133.1"/>
    <property type="molecule type" value="Genomic_DNA"/>
</dbReference>
<comment type="caution">
    <text evidence="1">The sequence shown here is derived from an EMBL/GenBank/DDBJ whole genome shotgun (WGS) entry which is preliminary data.</text>
</comment>
<dbReference type="InterPro" id="IPR052968">
    <property type="entry name" value="Nucleotide_metab_enz"/>
</dbReference>
<evidence type="ECO:0000313" key="2">
    <source>
        <dbReference type="Proteomes" id="UP000309584"/>
    </source>
</evidence>
<evidence type="ECO:0000313" key="1">
    <source>
        <dbReference type="EMBL" id="TKX34133.1"/>
    </source>
</evidence>
<dbReference type="Proteomes" id="UP000309584">
    <property type="component" value="Unassembled WGS sequence"/>
</dbReference>
<organism evidence="1 2">
    <name type="scientific">Campylobacter taeniopygiae</name>
    <dbReference type="NCBI Taxonomy" id="2510188"/>
    <lineage>
        <taxon>Bacteria</taxon>
        <taxon>Pseudomonadati</taxon>
        <taxon>Campylobacterota</taxon>
        <taxon>Epsilonproteobacteria</taxon>
        <taxon>Campylobacterales</taxon>
        <taxon>Campylobacteraceae</taxon>
        <taxon>Campylobacter</taxon>
    </lineage>
</organism>
<keyword evidence="2" id="KW-1185">Reference proteome</keyword>
<gene>
    <name evidence="1" type="ORF">CQA75_03230</name>
</gene>
<dbReference type="SUPFAM" id="SSF64182">
    <property type="entry name" value="DHH phosphoesterases"/>
    <property type="match status" value="1"/>
</dbReference>
<dbReference type="PANTHER" id="PTHR42146:SF1">
    <property type="entry name" value="OLIGORIBONUCLEASE NRNB"/>
    <property type="match status" value="1"/>
</dbReference>
<dbReference type="RefSeq" id="WP_137623627.1">
    <property type="nucleotide sequence ID" value="NZ_NXLY01000005.1"/>
</dbReference>
<accession>A0ABY2TM92</accession>
<protein>
    <submittedName>
        <fullName evidence="1">3'-to-5' oligoribonuclease B</fullName>
    </submittedName>
</protein>
<proteinExistence type="predicted"/>
<dbReference type="Gene3D" id="3.10.310.30">
    <property type="match status" value="1"/>
</dbReference>
<dbReference type="Gene3D" id="3.90.1640.10">
    <property type="entry name" value="inorganic pyrophosphatase (n-terminal core)"/>
    <property type="match status" value="1"/>
</dbReference>
<dbReference type="PANTHER" id="PTHR42146">
    <property type="entry name" value="3',5'-CYCLIC-NUCLEOTIDE PHOSPHODIESTERASE"/>
    <property type="match status" value="1"/>
</dbReference>
<sequence length="352" mass="40495">MKIYHLSHTDLDGYACQFITHFYFKNVKFYNSNYGKEINDNFNAILSDIEKDENFEKAIILITDLNLSLSQCEEFDKICQEKKIKIFLLDHHQSGEECAKKYPWYLLDSKRSATKITYDFFSKICHTDLELSHFVDVVNAVDIWLNADENFELGKVFLGLVANAKEINRVMFKEIQVYYIFFLFERAIKFIGKENSHILLENAIHFIKKDFFMRNCDDTLANLISSFVVEKLGELKDEFGIEYGGHKGILTVNIGNTSIIGNDFLIKNPDYDFFIDVSSRKTLSFRANGKIDVSLMAKKLVGGGGHKNASGGLFSAYKDSSNYPYIKAQILDLIKSKELKKESKDVQAKELK</sequence>
<reference evidence="1 2" key="1">
    <citation type="submission" date="2018-05" db="EMBL/GenBank/DDBJ databases">
        <title>Novel Campyloabacter and Helicobacter Species and Strains.</title>
        <authorList>
            <person name="Mannion A.J."/>
            <person name="Shen Z."/>
            <person name="Fox J.G."/>
        </authorList>
    </citation>
    <scope>NUCLEOTIDE SEQUENCE [LARGE SCALE GENOMIC DNA]</scope>
    <source>
        <strain evidence="2">MIT10-5678</strain>
    </source>
</reference>
<dbReference type="InterPro" id="IPR038763">
    <property type="entry name" value="DHH_sf"/>
</dbReference>
<name>A0ABY2TM92_9BACT</name>